<dbReference type="Pfam" id="PF05147">
    <property type="entry name" value="LANC_like"/>
    <property type="match status" value="1"/>
</dbReference>
<evidence type="ECO:0000259" key="1">
    <source>
        <dbReference type="PROSITE" id="PS50011"/>
    </source>
</evidence>
<comment type="caution">
    <text evidence="2">The sequence shown here is derived from an EMBL/GenBank/DDBJ whole genome shotgun (WGS) entry which is preliminary data.</text>
</comment>
<dbReference type="SUPFAM" id="SSF158745">
    <property type="entry name" value="LanC-like"/>
    <property type="match status" value="1"/>
</dbReference>
<gene>
    <name evidence="2" type="ORF">QE367_002979</name>
</gene>
<dbReference type="InterPro" id="IPR002575">
    <property type="entry name" value="Aminoglycoside_PTrfase"/>
</dbReference>
<evidence type="ECO:0000313" key="3">
    <source>
        <dbReference type="Proteomes" id="UP001260188"/>
    </source>
</evidence>
<dbReference type="EMBL" id="JAVIZA010000001">
    <property type="protein sequence ID" value="MDR6168775.1"/>
    <property type="molecule type" value="Genomic_DNA"/>
</dbReference>
<dbReference type="SUPFAM" id="SSF56112">
    <property type="entry name" value="Protein kinase-like (PK-like)"/>
    <property type="match status" value="1"/>
</dbReference>
<evidence type="ECO:0000313" key="2">
    <source>
        <dbReference type="EMBL" id="MDR6168775.1"/>
    </source>
</evidence>
<dbReference type="RefSeq" id="WP_309667737.1">
    <property type="nucleotide sequence ID" value="NZ_JAVIZA010000001.1"/>
</dbReference>
<dbReference type="InterPro" id="IPR011009">
    <property type="entry name" value="Kinase-like_dom_sf"/>
</dbReference>
<name>A0ABU1I4F7_9MICO</name>
<proteinExistence type="predicted"/>
<dbReference type="InterPro" id="IPR000719">
    <property type="entry name" value="Prot_kinase_dom"/>
</dbReference>
<dbReference type="CDD" id="cd04791">
    <property type="entry name" value="LanC_SerThrkinase"/>
    <property type="match status" value="1"/>
</dbReference>
<dbReference type="NCBIfam" id="NF038151">
    <property type="entry name" value="lanthi_synth_III"/>
    <property type="match status" value="1"/>
</dbReference>
<keyword evidence="3" id="KW-1185">Reference proteome</keyword>
<sequence length="873" mass="93339">MDPIFGCFAIRDRVFYDSPGTDAARAGAPEDANVYAPSTAVPWDGWRRSRRHPWSIWLPPGMRLAAQGWKVHVTALPDGAGDVLDIVSAYCHRHGIPFKHLIDERALDAVLAKDAERSGAGKFITLYPPSEESLEHCLATLDEAVGSRPGPYILSDLRWNAGPLFVRYGAFTDHEVLVDGESLPAVRDLRSGQWVPDRREAGFHVPPWVELPIFLRRQLDALGDQPPAGFPEITGALHYSNAGGVYRGFLDGSPVIVKEARPFAGWTPDGRDAVARLQDEERTLRAVAGRVRVPEVRASLDAHGHRFLVLEQLPGQPLDRVVSTSSPLTAAVSTAAERHAYRDRMLRVVDALRREISRLHAAGLTHGDLHPANVVVDADGSVGLIDFEMSMPVGSRSAAVLGAAGFTLPDEPDPVRRDAHALACIELYVFLPLTSVLALQPAKAGALAAEAAAAFDLPRAWSERMAAALRLGSRGDGAPGQAGRHPQPGPTIERIAAQLIADATPHRRDRLWPGDPRQFAEPAFSLAHGALGVALALDAAGVALPSEMRAWVSQSISAVRDDRPRVGLMDGLAGAVWACRRLGLTDEATTLSERLQSVELDVGAWGSDLASGLAGIGIALLDASGSPDDLARAIDMVDRLSERWGLDERSAPMTTPPASRRRGGLMGGASGTALLAVRLFEHTRDRRFLEIARHALAIDLGSLRRDGDGSLQVDQGWRLLPYLAHGSAGIGLVLAQYLAHEPDDELDDALRGIIRAASAPFVVQSGIFAGRAGLALFLHSLHATGHATPETVRARDHHLSRMTLHALDAPAGVRIVGDGMLRASCDLATGAAGVLLTLVAASGRGPMTDRPLLPILPPVLAPVGSPAAIERRR</sequence>
<dbReference type="Pfam" id="PF01636">
    <property type="entry name" value="APH"/>
    <property type="match status" value="1"/>
</dbReference>
<dbReference type="Gene3D" id="1.10.510.10">
    <property type="entry name" value="Transferase(Phosphotransferase) domain 1"/>
    <property type="match status" value="1"/>
</dbReference>
<reference evidence="2 3" key="1">
    <citation type="submission" date="2023-08" db="EMBL/GenBank/DDBJ databases">
        <title>Functional and genomic diversity of the sorghum phyllosphere microbiome.</title>
        <authorList>
            <person name="Shade A."/>
        </authorList>
    </citation>
    <scope>NUCLEOTIDE SEQUENCE [LARGE SCALE GENOMIC DNA]</scope>
    <source>
        <strain evidence="2 3">SORGH_AS_0919</strain>
    </source>
</reference>
<dbReference type="InterPro" id="IPR058053">
    <property type="entry name" value="RamC_C"/>
</dbReference>
<dbReference type="InterPro" id="IPR057929">
    <property type="entry name" value="RamC_N"/>
</dbReference>
<feature type="domain" description="Protein kinase" evidence="1">
    <location>
        <begin position="231"/>
        <end position="578"/>
    </location>
</feature>
<dbReference type="Gene3D" id="1.50.10.20">
    <property type="match status" value="2"/>
</dbReference>
<dbReference type="SMART" id="SM01260">
    <property type="entry name" value="LANC_like"/>
    <property type="match status" value="1"/>
</dbReference>
<protein>
    <submittedName>
        <fullName evidence="2">tRNA A-37 threonylcarbamoyl transferase component Bud32</fullName>
    </submittedName>
</protein>
<dbReference type="InterPro" id="IPR053524">
    <property type="entry name" value="Aerial_hyphae_peptide-synth"/>
</dbReference>
<accession>A0ABU1I4F7</accession>
<dbReference type="PROSITE" id="PS50011">
    <property type="entry name" value="PROTEIN_KINASE_DOM"/>
    <property type="match status" value="1"/>
</dbReference>
<organism evidence="2 3">
    <name type="scientific">Microbacterium paludicola</name>
    <dbReference type="NCBI Taxonomy" id="300019"/>
    <lineage>
        <taxon>Bacteria</taxon>
        <taxon>Bacillati</taxon>
        <taxon>Actinomycetota</taxon>
        <taxon>Actinomycetes</taxon>
        <taxon>Micrococcales</taxon>
        <taxon>Microbacteriaceae</taxon>
        <taxon>Microbacterium</taxon>
    </lineage>
</organism>
<dbReference type="Proteomes" id="UP001260188">
    <property type="component" value="Unassembled WGS sequence"/>
</dbReference>
<dbReference type="InterPro" id="IPR007822">
    <property type="entry name" value="LANC-like"/>
</dbReference>
<keyword evidence="2" id="KW-0808">Transferase</keyword>
<dbReference type="Pfam" id="PF25816">
    <property type="entry name" value="RamC_N"/>
    <property type="match status" value="1"/>
</dbReference>
<dbReference type="GO" id="GO:0016740">
    <property type="term" value="F:transferase activity"/>
    <property type="evidence" value="ECO:0007669"/>
    <property type="project" value="UniProtKB-KW"/>
</dbReference>